<feature type="transmembrane region" description="Helical" evidence="5">
    <location>
        <begin position="151"/>
        <end position="172"/>
    </location>
</feature>
<feature type="transmembrane region" description="Helical" evidence="5">
    <location>
        <begin position="256"/>
        <end position="278"/>
    </location>
</feature>
<keyword evidence="2 5" id="KW-0812">Transmembrane</keyword>
<reference evidence="6 7" key="1">
    <citation type="submission" date="2013-08" db="EMBL/GenBank/DDBJ databases">
        <authorList>
            <person name="Durkin A.S."/>
            <person name="Haft D.R."/>
            <person name="McCorrison J."/>
            <person name="Torralba M."/>
            <person name="Gillis M."/>
            <person name="Haft D.H."/>
            <person name="Methe B."/>
            <person name="Sutton G."/>
            <person name="Nelson K.E."/>
        </authorList>
    </citation>
    <scope>NUCLEOTIDE SEQUENCE [LARGE SCALE GENOMIC DNA]</scope>
    <source>
        <strain evidence="6 7">F0195</strain>
    </source>
</reference>
<evidence type="ECO:0000313" key="7">
    <source>
        <dbReference type="Proteomes" id="UP000016638"/>
    </source>
</evidence>
<feature type="transmembrane region" description="Helical" evidence="5">
    <location>
        <begin position="59"/>
        <end position="76"/>
    </location>
</feature>
<evidence type="ECO:0000256" key="1">
    <source>
        <dbReference type="ARBA" id="ARBA00004141"/>
    </source>
</evidence>
<sequence length="488" mass="53539">MASQRVTSQPPQGHSFAANAAFNVLYKVLNVIFPLISSVYLARVLLPAGVGAVSYAQNVASYLVLVACLGIPMYGVREIAKRRDSQRDTDTCFSEIIAINFCSTTVALLAYAIVVALFFTSDLPLYLVCGLPILFNYISIDWFYQGREDYVYIAVRSIIVKGLSVLAILLFVHGPQDYVLSAFLTVMGTCGNYLFNIVRARRHVHLTLHGLHLRQHLRPIFVLVACSAGAQLYNYVDVLMLGAMDTPEVVGWYSNAMKAVMVVFTLCTAISEVFLPRISYLFETDREKVSDLVTLGMQIVFYFAAPIVMGTVAVAHNLVIVMFGEPFAPAAFTMQLLAPIMIFKGLGDIVSYQVIIGARQEGKLVGPYFCATALNVALNLFLIPLWSLNGAAVASVLTECFVNMLLLRHSLRLVRPRVDVRFVAGTVLSALVMWAAVMAVGTLVHNVFLGLVLDVVVAVSIYAICGVLGRNPILQMIFGILKRRLSLS</sequence>
<accession>U2V0Y2</accession>
<dbReference type="eggNOG" id="COG2244">
    <property type="taxonomic scope" value="Bacteria"/>
</dbReference>
<feature type="transmembrane region" description="Helical" evidence="5">
    <location>
        <begin position="31"/>
        <end position="53"/>
    </location>
</feature>
<feature type="transmembrane region" description="Helical" evidence="5">
    <location>
        <begin position="219"/>
        <end position="236"/>
    </location>
</feature>
<feature type="transmembrane region" description="Helical" evidence="5">
    <location>
        <begin position="420"/>
        <end position="441"/>
    </location>
</feature>
<dbReference type="InterPro" id="IPR002797">
    <property type="entry name" value="Polysacc_synth"/>
</dbReference>
<name>U2V0Y2_9ACTN</name>
<gene>
    <name evidence="6" type="ORF">HMPREF1316_1213</name>
</gene>
<dbReference type="EMBL" id="AWEZ01000067">
    <property type="protein sequence ID" value="ERL06341.1"/>
    <property type="molecule type" value="Genomic_DNA"/>
</dbReference>
<organism evidence="6 7">
    <name type="scientific">Olsenella profusa F0195</name>
    <dbReference type="NCBI Taxonomy" id="1125712"/>
    <lineage>
        <taxon>Bacteria</taxon>
        <taxon>Bacillati</taxon>
        <taxon>Actinomycetota</taxon>
        <taxon>Coriobacteriia</taxon>
        <taxon>Coriobacteriales</taxon>
        <taxon>Atopobiaceae</taxon>
        <taxon>Olsenella</taxon>
    </lineage>
</organism>
<dbReference type="CDD" id="cd13128">
    <property type="entry name" value="MATE_Wzx_like"/>
    <property type="match status" value="1"/>
</dbReference>
<proteinExistence type="predicted"/>
<dbReference type="Proteomes" id="UP000016638">
    <property type="component" value="Unassembled WGS sequence"/>
</dbReference>
<feature type="transmembrane region" description="Helical" evidence="5">
    <location>
        <begin position="97"/>
        <end position="119"/>
    </location>
</feature>
<comment type="subcellular location">
    <subcellularLocation>
        <location evidence="1">Membrane</location>
        <topology evidence="1">Multi-pass membrane protein</topology>
    </subcellularLocation>
</comment>
<feature type="transmembrane region" description="Helical" evidence="5">
    <location>
        <begin position="392"/>
        <end position="408"/>
    </location>
</feature>
<dbReference type="PATRIC" id="fig|1125712.3.peg.2211"/>
<feature type="transmembrane region" description="Helical" evidence="5">
    <location>
        <begin position="368"/>
        <end position="386"/>
    </location>
</feature>
<keyword evidence="4 5" id="KW-0472">Membrane</keyword>
<dbReference type="GO" id="GO:0016020">
    <property type="term" value="C:membrane"/>
    <property type="evidence" value="ECO:0007669"/>
    <property type="project" value="UniProtKB-SubCell"/>
</dbReference>
<evidence type="ECO:0000313" key="6">
    <source>
        <dbReference type="EMBL" id="ERL06341.1"/>
    </source>
</evidence>
<comment type="caution">
    <text evidence="6">The sequence shown here is derived from an EMBL/GenBank/DDBJ whole genome shotgun (WGS) entry which is preliminary data.</text>
</comment>
<dbReference type="STRING" id="1125712.HMPREF1316_1213"/>
<evidence type="ECO:0000256" key="3">
    <source>
        <dbReference type="ARBA" id="ARBA00022989"/>
    </source>
</evidence>
<evidence type="ECO:0000256" key="5">
    <source>
        <dbReference type="SAM" id="Phobius"/>
    </source>
</evidence>
<dbReference type="AlphaFoldDB" id="U2V0Y2"/>
<dbReference type="PANTHER" id="PTHR43424">
    <property type="entry name" value="LOCUS PUTATIVE PROTEIN 1-RELATED"/>
    <property type="match status" value="1"/>
</dbReference>
<feature type="transmembrane region" description="Helical" evidence="5">
    <location>
        <begin position="178"/>
        <end position="198"/>
    </location>
</feature>
<feature type="transmembrane region" description="Helical" evidence="5">
    <location>
        <begin position="447"/>
        <end position="468"/>
    </location>
</feature>
<dbReference type="RefSeq" id="WP_021727114.1">
    <property type="nucleotide sequence ID" value="NZ_AWEZ01000067.1"/>
</dbReference>
<keyword evidence="3 5" id="KW-1133">Transmembrane helix</keyword>
<keyword evidence="7" id="KW-1185">Reference proteome</keyword>
<dbReference type="Pfam" id="PF01943">
    <property type="entry name" value="Polysacc_synt"/>
    <property type="match status" value="1"/>
</dbReference>
<evidence type="ECO:0000256" key="4">
    <source>
        <dbReference type="ARBA" id="ARBA00023136"/>
    </source>
</evidence>
<evidence type="ECO:0000256" key="2">
    <source>
        <dbReference type="ARBA" id="ARBA00022692"/>
    </source>
</evidence>
<dbReference type="InterPro" id="IPR052556">
    <property type="entry name" value="PolySynth_Transporter"/>
</dbReference>
<feature type="transmembrane region" description="Helical" evidence="5">
    <location>
        <begin position="299"/>
        <end position="324"/>
    </location>
</feature>
<dbReference type="PANTHER" id="PTHR43424:SF1">
    <property type="entry name" value="LOCUS PUTATIVE PROTEIN 1-RELATED"/>
    <property type="match status" value="1"/>
</dbReference>
<feature type="transmembrane region" description="Helical" evidence="5">
    <location>
        <begin position="336"/>
        <end position="356"/>
    </location>
</feature>
<protein>
    <submittedName>
        <fullName evidence="6">Polysaccharide biosynthesis protein</fullName>
    </submittedName>
</protein>
<feature type="transmembrane region" description="Helical" evidence="5">
    <location>
        <begin position="125"/>
        <end position="144"/>
    </location>
</feature>